<dbReference type="GO" id="GO:0016042">
    <property type="term" value="P:lipid catabolic process"/>
    <property type="evidence" value="ECO:0007669"/>
    <property type="project" value="InterPro"/>
</dbReference>
<dbReference type="AlphaFoldDB" id="A0A542DQZ0"/>
<feature type="chain" id="PRO_5039280000" evidence="1">
    <location>
        <begin position="20"/>
        <end position="424"/>
    </location>
</feature>
<dbReference type="PIRSF" id="PIRSF029171">
    <property type="entry name" value="Esterase_LipA"/>
    <property type="match status" value="1"/>
</dbReference>
<proteinExistence type="predicted"/>
<dbReference type="OrthoDB" id="9798122at2"/>
<evidence type="ECO:0000313" key="3">
    <source>
        <dbReference type="Proteomes" id="UP000320876"/>
    </source>
</evidence>
<dbReference type="PANTHER" id="PTHR34853">
    <property type="match status" value="1"/>
</dbReference>
<dbReference type="EMBL" id="VFML01000001">
    <property type="protein sequence ID" value="TQJ05522.1"/>
    <property type="molecule type" value="Genomic_DNA"/>
</dbReference>
<evidence type="ECO:0000313" key="2">
    <source>
        <dbReference type="EMBL" id="TQJ05522.1"/>
    </source>
</evidence>
<accession>A0A542DQZ0</accession>
<dbReference type="GO" id="GO:0004806">
    <property type="term" value="F:triacylglycerol lipase activity"/>
    <property type="evidence" value="ECO:0007669"/>
    <property type="project" value="InterPro"/>
</dbReference>
<dbReference type="Proteomes" id="UP000320876">
    <property type="component" value="Unassembled WGS sequence"/>
</dbReference>
<name>A0A542DQZ0_AMYCI</name>
<feature type="signal peptide" evidence="1">
    <location>
        <begin position="1"/>
        <end position="19"/>
    </location>
</feature>
<dbReference type="PANTHER" id="PTHR34853:SF1">
    <property type="entry name" value="LIPASE 5"/>
    <property type="match status" value="1"/>
</dbReference>
<comment type="caution">
    <text evidence="2">The sequence shown here is derived from an EMBL/GenBank/DDBJ whole genome shotgun (WGS) entry which is preliminary data.</text>
</comment>
<dbReference type="RefSeq" id="WP_142001037.1">
    <property type="nucleotide sequence ID" value="NZ_VFML01000001.1"/>
</dbReference>
<dbReference type="Gene3D" id="1.10.260.130">
    <property type="match status" value="1"/>
</dbReference>
<dbReference type="SUPFAM" id="SSF53474">
    <property type="entry name" value="alpha/beta-Hydrolases"/>
    <property type="match status" value="1"/>
</dbReference>
<dbReference type="InterPro" id="IPR029058">
    <property type="entry name" value="AB_hydrolase_fold"/>
</dbReference>
<protein>
    <submittedName>
        <fullName evidence="2">Triacylglycerol lipase</fullName>
    </submittedName>
</protein>
<dbReference type="Gene3D" id="3.40.50.1820">
    <property type="entry name" value="alpha/beta hydrolase"/>
    <property type="match status" value="1"/>
</dbReference>
<sequence length="424" mass="43996">MNKLLAAAMSLVAAMGGLVSDVLPSPGNDEITCDATDEAIYGSPEQVEADPGVVLACAASDFPEIVTDIPITAWKVRYASTDVHGTRVPVSGLVAVPEAEWRGEGPRPVVAFNPGTVGLGTQCAYSKQMAGNYTDAYERYQLAAALEAGYAVAATDGVGYLDGQVHSYMVGDNSGRALLDVARAATSLPAAGLAESAQVGLWGYSEGGQAALWATQLAGSYAGELDIVGAAAGGVPGDLRLVAGELNGGDFAGFAGAALVGFHVTYPEMPFDELLNDTGREAVAALEGSCLIDTIFDFRGARIEDFNTDGLGPAELFELTGPDGVSWGEIADRQKLGVGIGTPGSGAEHEIAFPTFQYRGKTEQIIPVETEEATMRAYCAAGVPTRWRDDIEGDHLGAARAVIPDVLDWFADRLAGEPEPGDCG</sequence>
<gene>
    <name evidence="2" type="ORF">FB471_5357</name>
</gene>
<keyword evidence="1" id="KW-0732">Signal</keyword>
<dbReference type="InterPro" id="IPR005152">
    <property type="entry name" value="Lipase_secreted"/>
</dbReference>
<dbReference type="Pfam" id="PF03583">
    <property type="entry name" value="LIP"/>
    <property type="match status" value="1"/>
</dbReference>
<reference evidence="2 3" key="1">
    <citation type="submission" date="2019-06" db="EMBL/GenBank/DDBJ databases">
        <title>Sequencing the genomes of 1000 actinobacteria strains.</title>
        <authorList>
            <person name="Klenk H.-P."/>
        </authorList>
    </citation>
    <scope>NUCLEOTIDE SEQUENCE [LARGE SCALE GENOMIC DNA]</scope>
    <source>
        <strain evidence="2 3">DSM 45679</strain>
    </source>
</reference>
<evidence type="ECO:0000256" key="1">
    <source>
        <dbReference type="SAM" id="SignalP"/>
    </source>
</evidence>
<keyword evidence="3" id="KW-1185">Reference proteome</keyword>
<organism evidence="2 3">
    <name type="scientific">Amycolatopsis cihanbeyliensis</name>
    <dbReference type="NCBI Taxonomy" id="1128664"/>
    <lineage>
        <taxon>Bacteria</taxon>
        <taxon>Bacillati</taxon>
        <taxon>Actinomycetota</taxon>
        <taxon>Actinomycetes</taxon>
        <taxon>Pseudonocardiales</taxon>
        <taxon>Pseudonocardiaceae</taxon>
        <taxon>Amycolatopsis</taxon>
    </lineage>
</organism>